<sequence length="382" mass="41576">MHRARDVASISIPAGNPSGERSLIRSDSDERQTAGWLTVSQPNNQLGAVGVSPPHEQAYRYLVREGHSRTAREVAEALGLSVRAARDLLRVLEDKALVTRVPTRPPGYSASPPELALETLVTRRREELAQIRVVAKELQDQYREAASDGTAADLVEVIVGRERSMRYFMHLVHTAKFQFDSLTKPPYVAVDDPNDVLRAEGAGIRRGVRSRSVYESGALDESLTLAVAEHSLAMGEQARAVANVPMKLALFDGRAGFVPLKVDEPGLGALVVHPSPLLDALIALFESIWERAVPLQSLRDGGPPDELSERAQQVLLLMSAGLKDESIARVTGMSRRTVQKHVTATMAMLGARTRFQAALLARERGWVGSALANPEQAPVISD</sequence>
<keyword evidence="4" id="KW-1185">Reference proteome</keyword>
<dbReference type="InterPro" id="IPR002831">
    <property type="entry name" value="Tscrpt_reg_TrmB_N"/>
</dbReference>
<reference evidence="4" key="1">
    <citation type="journal article" date="2019" name="Int. J. Syst. Evol. Microbiol.">
        <title>The Global Catalogue of Microorganisms (GCM) 10K type strain sequencing project: providing services to taxonomists for standard genome sequencing and annotation.</title>
        <authorList>
            <consortium name="The Broad Institute Genomics Platform"/>
            <consortium name="The Broad Institute Genome Sequencing Center for Infectious Disease"/>
            <person name="Wu L."/>
            <person name="Ma J."/>
        </authorList>
    </citation>
    <scope>NUCLEOTIDE SEQUENCE [LARGE SCALE GENOMIC DNA]</scope>
    <source>
        <strain evidence="4">JCM 18304</strain>
    </source>
</reference>
<dbReference type="InterPro" id="IPR036390">
    <property type="entry name" value="WH_DNA-bd_sf"/>
</dbReference>
<accession>A0ABP9RU13</accession>
<dbReference type="Gene3D" id="1.10.10.10">
    <property type="entry name" value="Winged helix-like DNA-binding domain superfamily/Winged helix DNA-binding domain"/>
    <property type="match status" value="2"/>
</dbReference>
<name>A0ABP9RU13_9ACTN</name>
<evidence type="ECO:0000256" key="1">
    <source>
        <dbReference type="SAM" id="MobiDB-lite"/>
    </source>
</evidence>
<gene>
    <name evidence="3" type="ORF">GCM10023322_34940</name>
</gene>
<dbReference type="InterPro" id="IPR000792">
    <property type="entry name" value="Tscrpt_reg_LuxR_C"/>
</dbReference>
<protein>
    <submittedName>
        <fullName evidence="3">Helix-turn-helix domain-containing protein</fullName>
    </submittedName>
</protein>
<dbReference type="InterPro" id="IPR016032">
    <property type="entry name" value="Sig_transdc_resp-reg_C-effctor"/>
</dbReference>
<dbReference type="Pfam" id="PF01978">
    <property type="entry name" value="TrmB"/>
    <property type="match status" value="1"/>
</dbReference>
<dbReference type="SUPFAM" id="SSF46785">
    <property type="entry name" value="Winged helix' DNA-binding domain"/>
    <property type="match status" value="1"/>
</dbReference>
<feature type="compositionally biased region" description="Basic and acidic residues" evidence="1">
    <location>
        <begin position="22"/>
        <end position="32"/>
    </location>
</feature>
<dbReference type="PRINTS" id="PR00038">
    <property type="entry name" value="HTHLUXR"/>
</dbReference>
<dbReference type="InterPro" id="IPR036388">
    <property type="entry name" value="WH-like_DNA-bd_sf"/>
</dbReference>
<dbReference type="SUPFAM" id="SSF46894">
    <property type="entry name" value="C-terminal effector domain of the bipartite response regulators"/>
    <property type="match status" value="1"/>
</dbReference>
<dbReference type="PANTHER" id="PTHR34293:SF1">
    <property type="entry name" value="HTH-TYPE TRANSCRIPTIONAL REGULATOR TRMBL2"/>
    <property type="match status" value="1"/>
</dbReference>
<comment type="caution">
    <text evidence="3">The sequence shown here is derived from an EMBL/GenBank/DDBJ whole genome shotgun (WGS) entry which is preliminary data.</text>
</comment>
<dbReference type="InterPro" id="IPR051797">
    <property type="entry name" value="TrmB-like"/>
</dbReference>
<dbReference type="EMBL" id="BAABJQ010000009">
    <property type="protein sequence ID" value="GAA5187178.1"/>
    <property type="molecule type" value="Genomic_DNA"/>
</dbReference>
<dbReference type="PROSITE" id="PS50043">
    <property type="entry name" value="HTH_LUXR_2"/>
    <property type="match status" value="1"/>
</dbReference>
<feature type="domain" description="HTH luxR-type" evidence="2">
    <location>
        <begin position="300"/>
        <end position="365"/>
    </location>
</feature>
<evidence type="ECO:0000313" key="3">
    <source>
        <dbReference type="EMBL" id="GAA5187178.1"/>
    </source>
</evidence>
<evidence type="ECO:0000313" key="4">
    <source>
        <dbReference type="Proteomes" id="UP001501570"/>
    </source>
</evidence>
<proteinExistence type="predicted"/>
<organism evidence="3 4">
    <name type="scientific">Rugosimonospora acidiphila</name>
    <dbReference type="NCBI Taxonomy" id="556531"/>
    <lineage>
        <taxon>Bacteria</taxon>
        <taxon>Bacillati</taxon>
        <taxon>Actinomycetota</taxon>
        <taxon>Actinomycetes</taxon>
        <taxon>Micromonosporales</taxon>
        <taxon>Micromonosporaceae</taxon>
        <taxon>Rugosimonospora</taxon>
    </lineage>
</organism>
<dbReference type="PANTHER" id="PTHR34293">
    <property type="entry name" value="HTH-TYPE TRANSCRIPTIONAL REGULATOR TRMBL2"/>
    <property type="match status" value="1"/>
</dbReference>
<feature type="region of interest" description="Disordered" evidence="1">
    <location>
        <begin position="1"/>
        <end position="32"/>
    </location>
</feature>
<dbReference type="SMART" id="SM00421">
    <property type="entry name" value="HTH_LUXR"/>
    <property type="match status" value="1"/>
</dbReference>
<dbReference type="Pfam" id="PF00196">
    <property type="entry name" value="GerE"/>
    <property type="match status" value="1"/>
</dbReference>
<dbReference type="CDD" id="cd06170">
    <property type="entry name" value="LuxR_C_like"/>
    <property type="match status" value="1"/>
</dbReference>
<evidence type="ECO:0000259" key="2">
    <source>
        <dbReference type="PROSITE" id="PS50043"/>
    </source>
</evidence>
<dbReference type="Proteomes" id="UP001501570">
    <property type="component" value="Unassembled WGS sequence"/>
</dbReference>